<dbReference type="EMBL" id="VFPO01000001">
    <property type="protein sequence ID" value="TQM69746.1"/>
    <property type="molecule type" value="Genomic_DNA"/>
</dbReference>
<sequence length="73" mass="7788">MALRLEPVQARRRPLTNYENALADELEGIFGSGVHDLPGVVAALNGTGVRPPDGADWTAESFTAEIARLGVKE</sequence>
<organism evidence="2 3">
    <name type="scientific">Actinomadura hallensis</name>
    <dbReference type="NCBI Taxonomy" id="337895"/>
    <lineage>
        <taxon>Bacteria</taxon>
        <taxon>Bacillati</taxon>
        <taxon>Actinomycetota</taxon>
        <taxon>Actinomycetes</taxon>
        <taxon>Streptosporangiales</taxon>
        <taxon>Thermomonosporaceae</taxon>
        <taxon>Actinomadura</taxon>
    </lineage>
</organism>
<dbReference type="Pfam" id="PF20552">
    <property type="entry name" value="HTH_62"/>
    <property type="match status" value="1"/>
</dbReference>
<dbReference type="OrthoDB" id="6909982at2"/>
<name>A0A543IGP5_9ACTN</name>
<dbReference type="Proteomes" id="UP000316706">
    <property type="component" value="Unassembled WGS sequence"/>
</dbReference>
<evidence type="ECO:0000313" key="3">
    <source>
        <dbReference type="Proteomes" id="UP000316706"/>
    </source>
</evidence>
<dbReference type="AlphaFoldDB" id="A0A543IGP5"/>
<evidence type="ECO:0000313" key="2">
    <source>
        <dbReference type="EMBL" id="TQM69746.1"/>
    </source>
</evidence>
<proteinExistence type="predicted"/>
<dbReference type="InterPro" id="IPR046789">
    <property type="entry name" value="HTH_62"/>
</dbReference>
<feature type="domain" description="Recombinase-like" evidence="1">
    <location>
        <begin position="4"/>
        <end position="70"/>
    </location>
</feature>
<reference evidence="2 3" key="1">
    <citation type="submission" date="2019-06" db="EMBL/GenBank/DDBJ databases">
        <title>Sequencing the genomes of 1000 actinobacteria strains.</title>
        <authorList>
            <person name="Klenk H.-P."/>
        </authorList>
    </citation>
    <scope>NUCLEOTIDE SEQUENCE [LARGE SCALE GENOMIC DNA]</scope>
    <source>
        <strain evidence="2 3">DSM 45043</strain>
    </source>
</reference>
<keyword evidence="3" id="KW-1185">Reference proteome</keyword>
<comment type="caution">
    <text evidence="2">The sequence shown here is derived from an EMBL/GenBank/DDBJ whole genome shotgun (WGS) entry which is preliminary data.</text>
</comment>
<gene>
    <name evidence="2" type="ORF">FHX41_3454</name>
</gene>
<evidence type="ECO:0000259" key="1">
    <source>
        <dbReference type="Pfam" id="PF20552"/>
    </source>
</evidence>
<accession>A0A543IGP5</accession>
<protein>
    <recommendedName>
        <fullName evidence="1">Recombinase-like domain-containing protein</fullName>
    </recommendedName>
</protein>
<dbReference type="RefSeq" id="WP_141970124.1">
    <property type="nucleotide sequence ID" value="NZ_VFPO01000001.1"/>
</dbReference>